<dbReference type="Proteomes" id="UP000198460">
    <property type="component" value="Unassembled WGS sequence"/>
</dbReference>
<dbReference type="RefSeq" id="WP_059520351.1">
    <property type="nucleotide sequence ID" value="NZ_CP013448.1"/>
</dbReference>
<evidence type="ECO:0000313" key="3">
    <source>
        <dbReference type="EMBL" id="SMF99682.1"/>
    </source>
</evidence>
<evidence type="ECO:0000313" key="4">
    <source>
        <dbReference type="Proteomes" id="UP000062788"/>
    </source>
</evidence>
<accession>A0A103DVG0</accession>
<evidence type="ECO:0000256" key="1">
    <source>
        <dbReference type="SAM" id="Phobius"/>
    </source>
</evidence>
<gene>
    <name evidence="3" type="ORF">BSIN_2866</name>
    <name evidence="2" type="ORF">WS67_22475</name>
</gene>
<keyword evidence="4" id="KW-1185">Reference proteome</keyword>
<evidence type="ECO:0000313" key="2">
    <source>
        <dbReference type="EMBL" id="KVE23459.1"/>
    </source>
</evidence>
<dbReference type="AlphaFoldDB" id="A0A103DVG0"/>
<dbReference type="EMBL" id="FXAN01000043">
    <property type="protein sequence ID" value="SMF99682.1"/>
    <property type="molecule type" value="Genomic_DNA"/>
</dbReference>
<evidence type="ECO:0000313" key="5">
    <source>
        <dbReference type="Proteomes" id="UP000198460"/>
    </source>
</evidence>
<dbReference type="OrthoDB" id="9104301at2"/>
<organism evidence="2 4">
    <name type="scientific">Burkholderia singularis</name>
    <dbReference type="NCBI Taxonomy" id="1503053"/>
    <lineage>
        <taxon>Bacteria</taxon>
        <taxon>Pseudomonadati</taxon>
        <taxon>Pseudomonadota</taxon>
        <taxon>Betaproteobacteria</taxon>
        <taxon>Burkholderiales</taxon>
        <taxon>Burkholderiaceae</taxon>
        <taxon>Burkholderia</taxon>
        <taxon>pseudomallei group</taxon>
    </lineage>
</organism>
<keyword evidence="1" id="KW-0472">Membrane</keyword>
<protein>
    <submittedName>
        <fullName evidence="2">Uncharacterized protein</fullName>
    </submittedName>
</protein>
<keyword evidence="1" id="KW-1133">Transmembrane helix</keyword>
<feature type="transmembrane region" description="Helical" evidence="1">
    <location>
        <begin position="53"/>
        <end position="73"/>
    </location>
</feature>
<feature type="transmembrane region" description="Helical" evidence="1">
    <location>
        <begin position="20"/>
        <end position="41"/>
    </location>
</feature>
<reference evidence="3 5" key="2">
    <citation type="submission" date="2017-04" db="EMBL/GenBank/DDBJ databases">
        <authorList>
            <person name="Afonso C.L."/>
            <person name="Miller P.J."/>
            <person name="Scott M.A."/>
            <person name="Spackman E."/>
            <person name="Goraichik I."/>
            <person name="Dimitrov K.M."/>
            <person name="Suarez D.L."/>
            <person name="Swayne D.E."/>
        </authorList>
    </citation>
    <scope>NUCLEOTIDE SEQUENCE [LARGE SCALE GENOMIC DNA]</scope>
    <source>
        <strain evidence="3">LMG 28154</strain>
    </source>
</reference>
<sequence>MNPNLPDPVKPKRRRPSNLALNVFAVLIGIVTFGLGAAWVIYRWYVDREAPYFAIPLVFSVPVIVAVAVRGIWE</sequence>
<name>A0A103DVG0_9BURK</name>
<reference evidence="2 4" key="1">
    <citation type="submission" date="2015-11" db="EMBL/GenBank/DDBJ databases">
        <title>Expanding the genomic diversity of Burkholderia species for the development of highly accurate diagnostics.</title>
        <authorList>
            <person name="Sahl J."/>
            <person name="Keim P."/>
            <person name="Wagner D."/>
        </authorList>
    </citation>
    <scope>NUCLEOTIDE SEQUENCE [LARGE SCALE GENOMIC DNA]</scope>
    <source>
        <strain evidence="2 4">TSV85</strain>
    </source>
</reference>
<proteinExistence type="predicted"/>
<keyword evidence="1" id="KW-0812">Transmembrane</keyword>
<dbReference type="EMBL" id="LOWA01000057">
    <property type="protein sequence ID" value="KVE23459.1"/>
    <property type="molecule type" value="Genomic_DNA"/>
</dbReference>
<dbReference type="Proteomes" id="UP000062788">
    <property type="component" value="Unassembled WGS sequence"/>
</dbReference>